<dbReference type="Proteomes" id="UP000549913">
    <property type="component" value="Unassembled WGS sequence"/>
</dbReference>
<sequence length="185" mass="20737">MVFAYDTEATLAFASALIDSTGGISNGNPEGLADVGDLERMLDEHGYSGRRDLDAAELDEVRALRPEFRRFWEVSRDEAVGLVNGILRDAKALPQLVRHDDWDWHLHATEADAPLATRMRVEFAMAFIDVIRSDEFDRLRVCEASDCSAVLVDLSRNRSKRYCDIGNCGNRMNVIAYRARQAAEG</sequence>
<dbReference type="InterPro" id="IPR010852">
    <property type="entry name" value="ABATE"/>
</dbReference>
<name>A0A852SMQ2_9MICO</name>
<gene>
    <name evidence="2" type="ORF">BJ984_001256</name>
</gene>
<proteinExistence type="predicted"/>
<organism evidence="2 3">
    <name type="scientific">Herbiconiux flava</name>
    <dbReference type="NCBI Taxonomy" id="881268"/>
    <lineage>
        <taxon>Bacteria</taxon>
        <taxon>Bacillati</taxon>
        <taxon>Actinomycetota</taxon>
        <taxon>Actinomycetes</taxon>
        <taxon>Micrococcales</taxon>
        <taxon>Microbacteriaceae</taxon>
        <taxon>Herbiconiux</taxon>
    </lineage>
</organism>
<accession>A0A852SMQ2</accession>
<dbReference type="Gene3D" id="1.10.3300.10">
    <property type="entry name" value="Jann2411-like domain"/>
    <property type="match status" value="1"/>
</dbReference>
<dbReference type="RefSeq" id="WP_179547302.1">
    <property type="nucleotide sequence ID" value="NZ_BSEW01000001.1"/>
</dbReference>
<evidence type="ECO:0000259" key="1">
    <source>
        <dbReference type="Pfam" id="PF11706"/>
    </source>
</evidence>
<dbReference type="AlphaFoldDB" id="A0A852SMQ2"/>
<protein>
    <submittedName>
        <fullName evidence="2">Putative RNA-binding Zn ribbon-like protein</fullName>
    </submittedName>
</protein>
<dbReference type="PANTHER" id="PTHR35525">
    <property type="entry name" value="BLL6575 PROTEIN"/>
    <property type="match status" value="1"/>
</dbReference>
<keyword evidence="3" id="KW-1185">Reference proteome</keyword>
<dbReference type="InterPro" id="IPR021005">
    <property type="entry name" value="Znf_CGNR"/>
</dbReference>
<dbReference type="EMBL" id="JACCBM010000001">
    <property type="protein sequence ID" value="NYD70098.1"/>
    <property type="molecule type" value="Genomic_DNA"/>
</dbReference>
<evidence type="ECO:0000313" key="3">
    <source>
        <dbReference type="Proteomes" id="UP000549913"/>
    </source>
</evidence>
<dbReference type="InterPro" id="IPR023286">
    <property type="entry name" value="ABATE_dom_sf"/>
</dbReference>
<dbReference type="PANTHER" id="PTHR35525:SF3">
    <property type="entry name" value="BLL6575 PROTEIN"/>
    <property type="match status" value="1"/>
</dbReference>
<reference evidence="2 3" key="1">
    <citation type="submission" date="2020-07" db="EMBL/GenBank/DDBJ databases">
        <title>Sequencing the genomes of 1000 actinobacteria strains.</title>
        <authorList>
            <person name="Klenk H.-P."/>
        </authorList>
    </citation>
    <scope>NUCLEOTIDE SEQUENCE [LARGE SCALE GENOMIC DNA]</scope>
    <source>
        <strain evidence="2 3">DSM 26474</strain>
    </source>
</reference>
<evidence type="ECO:0000313" key="2">
    <source>
        <dbReference type="EMBL" id="NYD70098.1"/>
    </source>
</evidence>
<feature type="domain" description="Zinc finger CGNR" evidence="1">
    <location>
        <begin position="138"/>
        <end position="181"/>
    </location>
</feature>
<dbReference type="Pfam" id="PF07336">
    <property type="entry name" value="ABATE"/>
    <property type="match status" value="1"/>
</dbReference>
<dbReference type="Pfam" id="PF11706">
    <property type="entry name" value="zf-CGNR"/>
    <property type="match status" value="1"/>
</dbReference>
<comment type="caution">
    <text evidence="2">The sequence shown here is derived from an EMBL/GenBank/DDBJ whole genome shotgun (WGS) entry which is preliminary data.</text>
</comment>
<dbReference type="SUPFAM" id="SSF160904">
    <property type="entry name" value="Jann2411-like"/>
    <property type="match status" value="1"/>
</dbReference>